<proteinExistence type="predicted"/>
<feature type="transmembrane region" description="Helical" evidence="1">
    <location>
        <begin position="72"/>
        <end position="94"/>
    </location>
</feature>
<evidence type="ECO:0000313" key="3">
    <source>
        <dbReference type="Proteomes" id="UP000054010"/>
    </source>
</evidence>
<dbReference type="Proteomes" id="UP000054010">
    <property type="component" value="Unassembled WGS sequence"/>
</dbReference>
<gene>
    <name evidence="2" type="ORF">OSCT_1948</name>
</gene>
<dbReference type="EMBL" id="ADVR01000081">
    <property type="protein sequence ID" value="EFO80188.1"/>
    <property type="molecule type" value="Genomic_DNA"/>
</dbReference>
<dbReference type="AlphaFoldDB" id="E1IF47"/>
<feature type="transmembrane region" description="Helical" evidence="1">
    <location>
        <begin position="5"/>
        <end position="26"/>
    </location>
</feature>
<dbReference type="OrthoDB" id="160374at2"/>
<dbReference type="eggNOG" id="ENOG5032MJM">
    <property type="taxonomic scope" value="Bacteria"/>
</dbReference>
<keyword evidence="1" id="KW-0472">Membrane</keyword>
<evidence type="ECO:0000313" key="2">
    <source>
        <dbReference type="EMBL" id="EFO80188.1"/>
    </source>
</evidence>
<organism evidence="2 3">
    <name type="scientific">Oscillochloris trichoides DG-6</name>
    <dbReference type="NCBI Taxonomy" id="765420"/>
    <lineage>
        <taxon>Bacteria</taxon>
        <taxon>Bacillati</taxon>
        <taxon>Chloroflexota</taxon>
        <taxon>Chloroflexia</taxon>
        <taxon>Chloroflexales</taxon>
        <taxon>Chloroflexineae</taxon>
        <taxon>Oscillochloridaceae</taxon>
        <taxon>Oscillochloris</taxon>
    </lineage>
</organism>
<keyword evidence="1" id="KW-1133">Transmembrane helix</keyword>
<comment type="caution">
    <text evidence="2">The sequence shown here is derived from an EMBL/GenBank/DDBJ whole genome shotgun (WGS) entry which is preliminary data.</text>
</comment>
<accession>E1IF47</accession>
<reference evidence="2 3" key="1">
    <citation type="journal article" date="2011" name="J. Bacteriol.">
        <title>Draft genome sequence of the anoxygenic filamentous phototrophic bacterium Oscillochloris trichoides subsp. DG-6.</title>
        <authorList>
            <person name="Kuznetsov B.B."/>
            <person name="Ivanovsky R.N."/>
            <person name="Keppen O.I."/>
            <person name="Sukhacheva M.V."/>
            <person name="Bumazhkin B.K."/>
            <person name="Patutina E.O."/>
            <person name="Beletsky A.V."/>
            <person name="Mardanov A.V."/>
            <person name="Baslerov R.V."/>
            <person name="Panteleeva A.N."/>
            <person name="Kolganova T.V."/>
            <person name="Ravin N.V."/>
            <person name="Skryabin K.G."/>
        </authorList>
    </citation>
    <scope>NUCLEOTIDE SEQUENCE [LARGE SCALE GENOMIC DNA]</scope>
    <source>
        <strain evidence="2 3">DG-6</strain>
    </source>
</reference>
<keyword evidence="3" id="KW-1185">Reference proteome</keyword>
<protein>
    <submittedName>
        <fullName evidence="2">Uncharacterized protein</fullName>
    </submittedName>
</protein>
<keyword evidence="1" id="KW-0812">Transmembrane</keyword>
<evidence type="ECO:0000256" key="1">
    <source>
        <dbReference type="SAM" id="Phobius"/>
    </source>
</evidence>
<dbReference type="HOGENOM" id="CLU_1783425_0_0_0"/>
<feature type="transmembrane region" description="Helical" evidence="1">
    <location>
        <begin position="46"/>
        <end position="65"/>
    </location>
</feature>
<name>E1IF47_9CHLR</name>
<sequence length="130" mass="14295">MVKTVLGKVGFVLANMFVMVILHGNSKQFWPKIPYLSLKDESTGEHARLLFNTLGVVTVFQALIGRLPRERWLARGVVLAAMPAALPLIIFFGQKVLRLQGHASEVYNLSMVPILPIAAMVAEDAIAKRG</sequence>